<comment type="caution">
    <text evidence="3">The sequence shown here is derived from an EMBL/GenBank/DDBJ whole genome shotgun (WGS) entry which is preliminary data.</text>
</comment>
<dbReference type="InterPro" id="IPR013108">
    <property type="entry name" value="Amidohydro_3"/>
</dbReference>
<dbReference type="PATRIC" id="fig|1127483.3.peg.5257"/>
<accession>H1SAU9</accession>
<organism evidence="3 4">
    <name type="scientific">Cupriavidus basilensis OR16</name>
    <dbReference type="NCBI Taxonomy" id="1127483"/>
    <lineage>
        <taxon>Bacteria</taxon>
        <taxon>Pseudomonadati</taxon>
        <taxon>Pseudomonadota</taxon>
        <taxon>Betaproteobacteria</taxon>
        <taxon>Burkholderiales</taxon>
        <taxon>Burkholderiaceae</taxon>
        <taxon>Cupriavidus</taxon>
    </lineage>
</organism>
<dbReference type="InterPro" id="IPR032466">
    <property type="entry name" value="Metal_Hydrolase"/>
</dbReference>
<dbReference type="AlphaFoldDB" id="H1SAU9"/>
<dbReference type="Gene3D" id="3.30.1490.130">
    <property type="entry name" value="D-aminoacylase. Domain 3"/>
    <property type="match status" value="1"/>
</dbReference>
<dbReference type="GO" id="GO:0016811">
    <property type="term" value="F:hydrolase activity, acting on carbon-nitrogen (but not peptide) bonds, in linear amides"/>
    <property type="evidence" value="ECO:0007669"/>
    <property type="project" value="InterPro"/>
</dbReference>
<dbReference type="InterPro" id="IPR011059">
    <property type="entry name" value="Metal-dep_hydrolase_composite"/>
</dbReference>
<proteinExistence type="predicted"/>
<evidence type="ECO:0000259" key="2">
    <source>
        <dbReference type="Pfam" id="PF07969"/>
    </source>
</evidence>
<dbReference type="Pfam" id="PF07969">
    <property type="entry name" value="Amidohydro_3"/>
    <property type="match status" value="1"/>
</dbReference>
<reference evidence="3 4" key="1">
    <citation type="journal article" date="2012" name="J. Bacteriol.">
        <title>De Novo Genome Project of Cupriavidus basilensis OR16.</title>
        <authorList>
            <person name="Cserhati M."/>
            <person name="Kriszt B."/>
            <person name="Szoboszlay S."/>
            <person name="Toth A."/>
            <person name="Szabo I."/>
            <person name="Tancsics A."/>
            <person name="Nagy I."/>
            <person name="Horvath B."/>
            <person name="Nagy I."/>
            <person name="Kukolya J."/>
        </authorList>
    </citation>
    <scope>NUCLEOTIDE SEQUENCE [LARGE SCALE GENOMIC DNA]</scope>
    <source>
        <strain evidence="3 4">OR16</strain>
    </source>
</reference>
<dbReference type="SUPFAM" id="SSF51556">
    <property type="entry name" value="Metallo-dependent hydrolases"/>
    <property type="match status" value="1"/>
</dbReference>
<dbReference type="SUPFAM" id="SSF51338">
    <property type="entry name" value="Composite domain of metallo-dependent hydrolases"/>
    <property type="match status" value="1"/>
</dbReference>
<evidence type="ECO:0000313" key="4">
    <source>
        <dbReference type="Proteomes" id="UP000005808"/>
    </source>
</evidence>
<feature type="region of interest" description="Disordered" evidence="1">
    <location>
        <begin position="370"/>
        <end position="465"/>
    </location>
</feature>
<dbReference type="PANTHER" id="PTHR11647:SF1">
    <property type="entry name" value="COLLAPSIN RESPONSE MEDIATOR PROTEIN"/>
    <property type="match status" value="1"/>
</dbReference>
<dbReference type="EMBL" id="AHJE01000066">
    <property type="protein sequence ID" value="EHP40418.1"/>
    <property type="molecule type" value="Genomic_DNA"/>
</dbReference>
<feature type="compositionally biased region" description="Basic residues" evidence="1">
    <location>
        <begin position="556"/>
        <end position="567"/>
    </location>
</feature>
<feature type="domain" description="Amidohydrolase 3" evidence="2">
    <location>
        <begin position="52"/>
        <end position="251"/>
    </location>
</feature>
<dbReference type="Proteomes" id="UP000005808">
    <property type="component" value="Unassembled WGS sequence"/>
</dbReference>
<dbReference type="Gene3D" id="3.20.20.140">
    <property type="entry name" value="Metal-dependent hydrolases"/>
    <property type="match status" value="1"/>
</dbReference>
<dbReference type="InterPro" id="IPR050378">
    <property type="entry name" value="Metallo-dep_Hydrolases_sf"/>
</dbReference>
<feature type="region of interest" description="Disordered" evidence="1">
    <location>
        <begin position="556"/>
        <end position="589"/>
    </location>
</feature>
<protein>
    <submittedName>
        <fullName evidence="3">N-Acyl-D-amino-acid deacylase</fullName>
    </submittedName>
</protein>
<sequence>MSDSNSTHYDLLIAGGTVIDGSKAPRFGADIGVRGGRIAAIGNLAGHTADRTLDAAGQIVAPGFIDAHTHDDQAVLSQATMPFKISQGVTTVIAGNCGISAAPLRADMDLPMPLSLIDSPAEGRFTTFAAYLDALRATPSSVNVAAMVGHSTLRAVIMPALDRPANAEEIAAMQALVEEAMQAGAIGLSTGTFYPPAAKATTEEIIEVCRPLSARKALYVTHMRDESDHVMQSLEETFRIGRELDVPVVVSHHKVQNTANFGRSQVTLPFIRETMKHQCVSLDCYPYTAGSTMIRTDRGMLEGRVLISASQPHPECAGRDLDDIAREWGVAKDEAARRLQPGSAVYFLMDENDVQRILAFDETMIGSDGIPVGESPHPRLSASPPVGHLPARTRPLLPRGWTVPAGDGGLEDDRPDGTQLRPAPARHARSGPPCRHRDLRRRQRTRRRQLRNPHPPGRRHRHRDRQWRDYLATRHAQWCAQRPGHQPASHPVGTGTAATALASGISCRSRDHSRESEMPDMAHYRFLTTIDAVRRRGTTRHAAPASRLASLPRQAHPCRGRWPRRYRPGADLSTHSNSQPMPSGFRPKSRLRGYNGPPHACRSHHVHNVHACRNCARQGPPP</sequence>
<dbReference type="GO" id="GO:0016812">
    <property type="term" value="F:hydrolase activity, acting on carbon-nitrogen (but not peptide) bonds, in cyclic amides"/>
    <property type="evidence" value="ECO:0007669"/>
    <property type="project" value="TreeGrafter"/>
</dbReference>
<dbReference type="PANTHER" id="PTHR11647">
    <property type="entry name" value="HYDRANTOINASE/DIHYDROPYRIMIDINASE FAMILY MEMBER"/>
    <property type="match status" value="1"/>
</dbReference>
<dbReference type="InterPro" id="IPR023100">
    <property type="entry name" value="D-aminoacylase_insert_dom_sf"/>
</dbReference>
<name>H1SAU9_9BURK</name>
<gene>
    <name evidence="3" type="ORF">OR16_26313</name>
</gene>
<feature type="compositionally biased region" description="Basic residues" evidence="1">
    <location>
        <begin position="437"/>
        <end position="465"/>
    </location>
</feature>
<dbReference type="Gene3D" id="2.30.40.10">
    <property type="entry name" value="Urease, subunit C, domain 1"/>
    <property type="match status" value="1"/>
</dbReference>
<evidence type="ECO:0000256" key="1">
    <source>
        <dbReference type="SAM" id="MobiDB-lite"/>
    </source>
</evidence>
<evidence type="ECO:0000313" key="3">
    <source>
        <dbReference type="EMBL" id="EHP40418.1"/>
    </source>
</evidence>
<dbReference type="GO" id="GO:0005829">
    <property type="term" value="C:cytosol"/>
    <property type="evidence" value="ECO:0007669"/>
    <property type="project" value="TreeGrafter"/>
</dbReference>